<dbReference type="Gene3D" id="1.10.10.60">
    <property type="entry name" value="Homeodomain-like"/>
    <property type="match status" value="2"/>
</dbReference>
<dbReference type="GO" id="GO:0003700">
    <property type="term" value="F:DNA-binding transcription factor activity"/>
    <property type="evidence" value="ECO:0007669"/>
    <property type="project" value="InterPro"/>
</dbReference>
<protein>
    <recommendedName>
        <fullName evidence="4">HTH araC/xylS-type domain-containing protein</fullName>
    </recommendedName>
</protein>
<dbReference type="InterPro" id="IPR009057">
    <property type="entry name" value="Homeodomain-like_sf"/>
</dbReference>
<evidence type="ECO:0000256" key="1">
    <source>
        <dbReference type="ARBA" id="ARBA00023015"/>
    </source>
</evidence>
<dbReference type="AlphaFoldDB" id="A0A645BAG1"/>
<organism evidence="5">
    <name type="scientific">bioreactor metagenome</name>
    <dbReference type="NCBI Taxonomy" id="1076179"/>
    <lineage>
        <taxon>unclassified sequences</taxon>
        <taxon>metagenomes</taxon>
        <taxon>ecological metagenomes</taxon>
    </lineage>
</organism>
<dbReference type="PRINTS" id="PR00032">
    <property type="entry name" value="HTHARAC"/>
</dbReference>
<comment type="caution">
    <text evidence="5">The sequence shown here is derived from an EMBL/GenBank/DDBJ whole genome shotgun (WGS) entry which is preliminary data.</text>
</comment>
<feature type="domain" description="HTH araC/xylS-type" evidence="4">
    <location>
        <begin position="59"/>
        <end position="163"/>
    </location>
</feature>
<evidence type="ECO:0000259" key="4">
    <source>
        <dbReference type="PROSITE" id="PS01124"/>
    </source>
</evidence>
<sequence length="164" mass="19169">MIAIPSLTHSLFLFFIGYVGYHQDFTIANFTRDVNDYNRAILTATEKKQFSLKDKITKQRLFDLLQKSELYKNPELRITDIALMLGTNRTYISRIVNEEMQTNFCDWVNSFRVEYVKRIMKNPEFNSLSMLQIAEMSGFSSLSAFYRVFKAKEGIAPGEYRGEK</sequence>
<keyword evidence="1" id="KW-0805">Transcription regulation</keyword>
<evidence type="ECO:0000256" key="3">
    <source>
        <dbReference type="ARBA" id="ARBA00023163"/>
    </source>
</evidence>
<name>A0A645BAG1_9ZZZZ</name>
<dbReference type="InterPro" id="IPR018060">
    <property type="entry name" value="HTH_AraC"/>
</dbReference>
<dbReference type="InterPro" id="IPR020449">
    <property type="entry name" value="Tscrpt_reg_AraC-type_HTH"/>
</dbReference>
<dbReference type="InterPro" id="IPR018062">
    <property type="entry name" value="HTH_AraC-typ_CS"/>
</dbReference>
<keyword evidence="2" id="KW-0238">DNA-binding</keyword>
<dbReference type="PANTHER" id="PTHR43280:SF29">
    <property type="entry name" value="ARAC-FAMILY TRANSCRIPTIONAL REGULATOR"/>
    <property type="match status" value="1"/>
</dbReference>
<dbReference type="PANTHER" id="PTHR43280">
    <property type="entry name" value="ARAC-FAMILY TRANSCRIPTIONAL REGULATOR"/>
    <property type="match status" value="1"/>
</dbReference>
<dbReference type="SMART" id="SM00342">
    <property type="entry name" value="HTH_ARAC"/>
    <property type="match status" value="1"/>
</dbReference>
<dbReference type="EMBL" id="VSSQ01018448">
    <property type="protein sequence ID" value="MPM61631.1"/>
    <property type="molecule type" value="Genomic_DNA"/>
</dbReference>
<dbReference type="SUPFAM" id="SSF46689">
    <property type="entry name" value="Homeodomain-like"/>
    <property type="match status" value="1"/>
</dbReference>
<evidence type="ECO:0000313" key="5">
    <source>
        <dbReference type="EMBL" id="MPM61631.1"/>
    </source>
</evidence>
<dbReference type="PROSITE" id="PS01124">
    <property type="entry name" value="HTH_ARAC_FAMILY_2"/>
    <property type="match status" value="1"/>
</dbReference>
<keyword evidence="3" id="KW-0804">Transcription</keyword>
<gene>
    <name evidence="5" type="ORF">SDC9_108491</name>
</gene>
<dbReference type="GO" id="GO:0043565">
    <property type="term" value="F:sequence-specific DNA binding"/>
    <property type="evidence" value="ECO:0007669"/>
    <property type="project" value="InterPro"/>
</dbReference>
<evidence type="ECO:0000256" key="2">
    <source>
        <dbReference type="ARBA" id="ARBA00023125"/>
    </source>
</evidence>
<reference evidence="5" key="1">
    <citation type="submission" date="2019-08" db="EMBL/GenBank/DDBJ databases">
        <authorList>
            <person name="Kucharzyk K."/>
            <person name="Murdoch R.W."/>
            <person name="Higgins S."/>
            <person name="Loffler F."/>
        </authorList>
    </citation>
    <scope>NUCLEOTIDE SEQUENCE</scope>
</reference>
<accession>A0A645BAG1</accession>
<dbReference type="PROSITE" id="PS00041">
    <property type="entry name" value="HTH_ARAC_FAMILY_1"/>
    <property type="match status" value="1"/>
</dbReference>
<proteinExistence type="predicted"/>
<dbReference type="Pfam" id="PF12833">
    <property type="entry name" value="HTH_18"/>
    <property type="match status" value="1"/>
</dbReference>